<dbReference type="Pfam" id="PF13458">
    <property type="entry name" value="Peripla_BP_6"/>
    <property type="match status" value="1"/>
</dbReference>
<evidence type="ECO:0000256" key="9">
    <source>
        <dbReference type="ARBA" id="ARBA00023224"/>
    </source>
</evidence>
<reference evidence="14" key="1">
    <citation type="submission" date="2021-01" db="EMBL/GenBank/DDBJ databases">
        <authorList>
            <person name="Corre E."/>
            <person name="Pelletier E."/>
            <person name="Niang G."/>
            <person name="Scheremetjew M."/>
            <person name="Finn R."/>
            <person name="Kale V."/>
            <person name="Holt S."/>
            <person name="Cochrane G."/>
            <person name="Meng A."/>
            <person name="Brown T."/>
            <person name="Cohen L."/>
        </authorList>
    </citation>
    <scope>NUCLEOTIDE SEQUENCE</scope>
    <source>
        <strain evidence="14">NY070348D</strain>
    </source>
</reference>
<feature type="transmembrane region" description="Helical" evidence="11">
    <location>
        <begin position="500"/>
        <end position="521"/>
    </location>
</feature>
<evidence type="ECO:0000256" key="1">
    <source>
        <dbReference type="ARBA" id="ARBA00004141"/>
    </source>
</evidence>
<keyword evidence="7" id="KW-0675">Receptor</keyword>
<feature type="domain" description="G-protein coupled receptors family 3 profile" evidence="13">
    <location>
        <begin position="537"/>
        <end position="727"/>
    </location>
</feature>
<keyword evidence="6 11" id="KW-0472">Membrane</keyword>
<dbReference type="InterPro" id="IPR028082">
    <property type="entry name" value="Peripla_BP_I"/>
</dbReference>
<feature type="compositionally biased region" description="Acidic residues" evidence="10">
    <location>
        <begin position="795"/>
        <end position="804"/>
    </location>
</feature>
<accession>A0A7S2WBR1</accession>
<feature type="region of interest" description="Disordered" evidence="10">
    <location>
        <begin position="778"/>
        <end position="823"/>
    </location>
</feature>
<dbReference type="InterPro" id="IPR002455">
    <property type="entry name" value="GPCR3_GABA-B"/>
</dbReference>
<keyword evidence="3 12" id="KW-0732">Signal</keyword>
<feature type="transmembrane region" description="Helical" evidence="11">
    <location>
        <begin position="462"/>
        <end position="488"/>
    </location>
</feature>
<feature type="transmembrane region" description="Helical" evidence="11">
    <location>
        <begin position="546"/>
        <end position="565"/>
    </location>
</feature>
<dbReference type="Pfam" id="PF00003">
    <property type="entry name" value="7tm_3"/>
    <property type="match status" value="1"/>
</dbReference>
<feature type="chain" id="PRO_5031509998" description="G-protein coupled receptors family 3 profile domain-containing protein" evidence="12">
    <location>
        <begin position="18"/>
        <end position="823"/>
    </location>
</feature>
<evidence type="ECO:0000259" key="13">
    <source>
        <dbReference type="PROSITE" id="PS50259"/>
    </source>
</evidence>
<evidence type="ECO:0000256" key="12">
    <source>
        <dbReference type="SAM" id="SignalP"/>
    </source>
</evidence>
<feature type="transmembrane region" description="Helical" evidence="11">
    <location>
        <begin position="586"/>
        <end position="607"/>
    </location>
</feature>
<evidence type="ECO:0000256" key="2">
    <source>
        <dbReference type="ARBA" id="ARBA00022692"/>
    </source>
</evidence>
<gene>
    <name evidence="14" type="ORF">QSP1433_LOCUS6301</name>
</gene>
<dbReference type="PROSITE" id="PS50259">
    <property type="entry name" value="G_PROTEIN_RECEP_F3_4"/>
    <property type="match status" value="1"/>
</dbReference>
<dbReference type="PRINTS" id="PR01176">
    <property type="entry name" value="GABABRECEPTR"/>
</dbReference>
<evidence type="ECO:0000256" key="7">
    <source>
        <dbReference type="ARBA" id="ARBA00023170"/>
    </source>
</evidence>
<evidence type="ECO:0000313" key="14">
    <source>
        <dbReference type="EMBL" id="CAD9678763.1"/>
    </source>
</evidence>
<evidence type="ECO:0000256" key="6">
    <source>
        <dbReference type="ARBA" id="ARBA00023136"/>
    </source>
</evidence>
<dbReference type="AlphaFoldDB" id="A0A7S2WBR1"/>
<feature type="compositionally biased region" description="Polar residues" evidence="10">
    <location>
        <begin position="808"/>
        <end position="823"/>
    </location>
</feature>
<keyword evidence="5" id="KW-0297">G-protein coupled receptor</keyword>
<evidence type="ECO:0000256" key="3">
    <source>
        <dbReference type="ARBA" id="ARBA00022729"/>
    </source>
</evidence>
<dbReference type="Gene3D" id="3.40.50.2300">
    <property type="match status" value="2"/>
</dbReference>
<dbReference type="PANTHER" id="PTHR10519">
    <property type="entry name" value="GABA-B RECEPTOR"/>
    <property type="match status" value="1"/>
</dbReference>
<evidence type="ECO:0000256" key="11">
    <source>
        <dbReference type="SAM" id="Phobius"/>
    </source>
</evidence>
<keyword evidence="2 11" id="KW-0812">Transmembrane</keyword>
<evidence type="ECO:0000256" key="4">
    <source>
        <dbReference type="ARBA" id="ARBA00022989"/>
    </source>
</evidence>
<keyword evidence="8" id="KW-0325">Glycoprotein</keyword>
<sequence length="823" mass="90209">MISWSLCLAFCVLAVHGLPFKHFGDYQLGDACKYDGTINILGAHSLDTGDRFFAYGNSMTAAYNIIANEVNSKLCGVKVGGKNYRLDIKIVSENSSKTLNEELYSDFVKDNEVDFFLGPYSSGITTGVAAITQPTGKLLMAAGAASTPVFKGRDNVYGTLAKSSKYRQDVYRMLALKGAKTVAIVREEGEKLCNENAEREELERNGLQLVNHSFVEKDGSADVLSAHARGLKTTSTPDVTLVCGYIGTCVGWVKALRAVSFSPVIIASGQCSGQVQFREQLGTDVEHVIASSLWVNTLNVTDDLIGWTASKFNEVHSKLVGEPTSYQAASAAGSLSILLQAIQAADSLDTTLIKKELNTRRFKTVYGNIVFDEDRQRGNPSTVVQFDKEGVPYPVFPEDVAVKSPEYPRPTWAALDCRHGANCSGRGTCLSDGTCQCEEGLKATQDKCVEVPEEEKHLGTSIRWLCLTLFMINLLVALGFMWWTIKYFKSDVVKVSQGRFLVFILFGALVSSSAIVPIALVDGDDPEGLVYTGEHVESNIACQAMVWLYATGFICTFAPLFCKLYRVHKILNNPKMKRVMVTNTQLIKICLGLLAIDWSILTAWTLIDPLVYIREPIHTNEHGFVLESGGQCESDSAAIFLGLIFGFHMLILFGGLYLCYRAWNIDSLISESRYISTAMVSNFQILALGIPLLVVVYSQPEASMLVRSGMIFLNDLCVLLVIFVPKIIAQRNNFVFNPSQAASKETGMSFRDTNQASVYTENEMGQSCQAIQVKSLSRNPQSVTSNLSNSNSTGDDPDSGDDEKQDSQKTSRLAPSKLSMSVV</sequence>
<comment type="subcellular location">
    <subcellularLocation>
        <location evidence="1">Membrane</location>
        <topology evidence="1">Multi-pass membrane protein</topology>
    </subcellularLocation>
</comment>
<protein>
    <recommendedName>
        <fullName evidence="13">G-protein coupled receptors family 3 profile domain-containing protein</fullName>
    </recommendedName>
</protein>
<organism evidence="14">
    <name type="scientific">Mucochytrium quahogii</name>
    <dbReference type="NCBI Taxonomy" id="96639"/>
    <lineage>
        <taxon>Eukaryota</taxon>
        <taxon>Sar</taxon>
        <taxon>Stramenopiles</taxon>
        <taxon>Bigyra</taxon>
        <taxon>Labyrinthulomycetes</taxon>
        <taxon>Thraustochytrida</taxon>
        <taxon>Thraustochytriidae</taxon>
        <taxon>Mucochytrium</taxon>
    </lineage>
</organism>
<feature type="signal peptide" evidence="12">
    <location>
        <begin position="1"/>
        <end position="17"/>
    </location>
</feature>
<dbReference type="GO" id="GO:0004965">
    <property type="term" value="F:G protein-coupled GABA receptor activity"/>
    <property type="evidence" value="ECO:0007669"/>
    <property type="project" value="InterPro"/>
</dbReference>
<dbReference type="PANTHER" id="PTHR10519:SF20">
    <property type="entry name" value="G-PROTEIN COUPLED RECEPTOR 156-RELATED"/>
    <property type="match status" value="1"/>
</dbReference>
<name>A0A7S2WBR1_9STRA</name>
<dbReference type="InterPro" id="IPR017978">
    <property type="entry name" value="GPCR_3_C"/>
</dbReference>
<dbReference type="InterPro" id="IPR028081">
    <property type="entry name" value="Leu-bd"/>
</dbReference>
<keyword evidence="4 11" id="KW-1133">Transmembrane helix</keyword>
<feature type="transmembrane region" description="Helical" evidence="11">
    <location>
        <begin position="637"/>
        <end position="660"/>
    </location>
</feature>
<dbReference type="EMBL" id="HBHK01010060">
    <property type="protein sequence ID" value="CAD9678763.1"/>
    <property type="molecule type" value="Transcribed_RNA"/>
</dbReference>
<keyword evidence="9" id="KW-0807">Transducer</keyword>
<feature type="transmembrane region" description="Helical" evidence="11">
    <location>
        <begin position="704"/>
        <end position="724"/>
    </location>
</feature>
<dbReference type="GO" id="GO:0038039">
    <property type="term" value="C:G protein-coupled receptor heterodimeric complex"/>
    <property type="evidence" value="ECO:0007669"/>
    <property type="project" value="TreeGrafter"/>
</dbReference>
<evidence type="ECO:0000256" key="10">
    <source>
        <dbReference type="SAM" id="MobiDB-lite"/>
    </source>
</evidence>
<dbReference type="SUPFAM" id="SSF53822">
    <property type="entry name" value="Periplasmic binding protein-like I"/>
    <property type="match status" value="1"/>
</dbReference>
<evidence type="ECO:0000256" key="8">
    <source>
        <dbReference type="ARBA" id="ARBA00023180"/>
    </source>
</evidence>
<evidence type="ECO:0000256" key="5">
    <source>
        <dbReference type="ARBA" id="ARBA00023040"/>
    </source>
</evidence>
<dbReference type="CDD" id="cd15047">
    <property type="entry name" value="7tmC_GABA-B-like"/>
    <property type="match status" value="1"/>
</dbReference>
<feature type="transmembrane region" description="Helical" evidence="11">
    <location>
        <begin position="680"/>
        <end position="698"/>
    </location>
</feature>
<proteinExistence type="predicted"/>